<feature type="domain" description="VOC" evidence="1">
    <location>
        <begin position="4"/>
        <end position="130"/>
    </location>
</feature>
<evidence type="ECO:0000259" key="1">
    <source>
        <dbReference type="PROSITE" id="PS51819"/>
    </source>
</evidence>
<dbReference type="SUPFAM" id="SSF54593">
    <property type="entry name" value="Glyoxalase/Bleomycin resistance protein/Dihydroxybiphenyl dioxygenase"/>
    <property type="match status" value="1"/>
</dbReference>
<dbReference type="Gene3D" id="3.10.180.10">
    <property type="entry name" value="2,3-Dihydroxybiphenyl 1,2-Dioxygenase, domain 1"/>
    <property type="match status" value="1"/>
</dbReference>
<accession>A0ABW1L8P0</accession>
<sequence length="140" mass="16312">MKSSLRFIYFYCNELNKVRTFYSELIQLHEIYFEDHASVAYQCDQLQVSFSQITENLPVHEGWATQPGWQGGELPVPSWSIECEEHAYKKVVERLQKAKVESFHQHPVWIGYWSYPVKDPAGNTVEITWPGDEDALKSSI</sequence>
<dbReference type="PROSITE" id="PS51819">
    <property type="entry name" value="VOC"/>
    <property type="match status" value="1"/>
</dbReference>
<gene>
    <name evidence="2" type="ORF">ACFPYN_13100</name>
</gene>
<dbReference type="Proteomes" id="UP001596170">
    <property type="component" value="Unassembled WGS sequence"/>
</dbReference>
<proteinExistence type="predicted"/>
<dbReference type="EMBL" id="JBHSRI010000022">
    <property type="protein sequence ID" value="MFC6040360.1"/>
    <property type="molecule type" value="Genomic_DNA"/>
</dbReference>
<name>A0ABW1L8P0_9BACL</name>
<evidence type="ECO:0000313" key="2">
    <source>
        <dbReference type="EMBL" id="MFC6040360.1"/>
    </source>
</evidence>
<evidence type="ECO:0000313" key="3">
    <source>
        <dbReference type="Proteomes" id="UP001596170"/>
    </source>
</evidence>
<organism evidence="2 3">
    <name type="scientific">Paenisporosarcina macmurdoensis</name>
    <dbReference type="NCBI Taxonomy" id="212659"/>
    <lineage>
        <taxon>Bacteria</taxon>
        <taxon>Bacillati</taxon>
        <taxon>Bacillota</taxon>
        <taxon>Bacilli</taxon>
        <taxon>Bacillales</taxon>
        <taxon>Caryophanaceae</taxon>
        <taxon>Paenisporosarcina</taxon>
    </lineage>
</organism>
<comment type="caution">
    <text evidence="2">The sequence shown here is derived from an EMBL/GenBank/DDBJ whole genome shotgun (WGS) entry which is preliminary data.</text>
</comment>
<dbReference type="InterPro" id="IPR037523">
    <property type="entry name" value="VOC_core"/>
</dbReference>
<dbReference type="RefSeq" id="WP_377734777.1">
    <property type="nucleotide sequence ID" value="NZ_JBHSRI010000022.1"/>
</dbReference>
<keyword evidence="3" id="KW-1185">Reference proteome</keyword>
<reference evidence="3" key="1">
    <citation type="journal article" date="2019" name="Int. J. Syst. Evol. Microbiol.">
        <title>The Global Catalogue of Microorganisms (GCM) 10K type strain sequencing project: providing services to taxonomists for standard genome sequencing and annotation.</title>
        <authorList>
            <consortium name="The Broad Institute Genomics Platform"/>
            <consortium name="The Broad Institute Genome Sequencing Center for Infectious Disease"/>
            <person name="Wu L."/>
            <person name="Ma J."/>
        </authorList>
    </citation>
    <scope>NUCLEOTIDE SEQUENCE [LARGE SCALE GENOMIC DNA]</scope>
    <source>
        <strain evidence="3">CCUG 54527</strain>
    </source>
</reference>
<protein>
    <recommendedName>
        <fullName evidence="1">VOC domain-containing protein</fullName>
    </recommendedName>
</protein>
<dbReference type="InterPro" id="IPR029068">
    <property type="entry name" value="Glyas_Bleomycin-R_OHBP_Dase"/>
</dbReference>